<evidence type="ECO:0000313" key="2">
    <source>
        <dbReference type="Proteomes" id="UP000031972"/>
    </source>
</evidence>
<gene>
    <name evidence="1" type="ORF">KR50_13120</name>
</gene>
<comment type="caution">
    <text evidence="1">The sequence shown here is derived from an EMBL/GenBank/DDBJ whole genome shotgun (WGS) entry which is preliminary data.</text>
</comment>
<protein>
    <submittedName>
        <fullName evidence="1">Uncharacterized protein</fullName>
    </submittedName>
</protein>
<dbReference type="AlphaFoldDB" id="A0A0C2VIL7"/>
<name>A0A0C2VIL7_9BACL</name>
<dbReference type="PATRIC" id="fig|220754.4.peg.1337"/>
<sequence length="37" mass="4278">MATVNQKVLMPFGRKDLLIYSIFLFNFIRIDGTSVTK</sequence>
<proteinExistence type="predicted"/>
<accession>A0A0C2VIL7</accession>
<evidence type="ECO:0000313" key="1">
    <source>
        <dbReference type="EMBL" id="KIL48727.1"/>
    </source>
</evidence>
<dbReference type="Proteomes" id="UP000031972">
    <property type="component" value="Unassembled WGS sequence"/>
</dbReference>
<organism evidence="1 2">
    <name type="scientific">Jeotgalibacillus campisalis</name>
    <dbReference type="NCBI Taxonomy" id="220754"/>
    <lineage>
        <taxon>Bacteria</taxon>
        <taxon>Bacillati</taxon>
        <taxon>Bacillota</taxon>
        <taxon>Bacilli</taxon>
        <taxon>Bacillales</taxon>
        <taxon>Caryophanaceae</taxon>
        <taxon>Jeotgalibacillus</taxon>
    </lineage>
</organism>
<reference evidence="1 2" key="1">
    <citation type="submission" date="2015-01" db="EMBL/GenBank/DDBJ databases">
        <title>Jeotgalibacillus campisalis genome sequencing.</title>
        <authorList>
            <person name="Goh K.M."/>
            <person name="Chan K.-G."/>
            <person name="Yaakop A.S."/>
            <person name="Ee R."/>
            <person name="Gan H.M."/>
            <person name="Chan C.S."/>
        </authorList>
    </citation>
    <scope>NUCLEOTIDE SEQUENCE [LARGE SCALE GENOMIC DNA]</scope>
    <source>
        <strain evidence="1 2">SF-57</strain>
    </source>
</reference>
<keyword evidence="2" id="KW-1185">Reference proteome</keyword>
<dbReference type="EMBL" id="JXRR01000011">
    <property type="protein sequence ID" value="KIL48727.1"/>
    <property type="molecule type" value="Genomic_DNA"/>
</dbReference>